<protein>
    <submittedName>
        <fullName evidence="2">Uncharacterized protein</fullName>
    </submittedName>
</protein>
<feature type="compositionally biased region" description="Acidic residues" evidence="1">
    <location>
        <begin position="136"/>
        <end position="153"/>
    </location>
</feature>
<evidence type="ECO:0000313" key="3">
    <source>
        <dbReference type="Proteomes" id="UP001355207"/>
    </source>
</evidence>
<organism evidence="2 3">
    <name type="scientific">Kwoniella dendrophila CBS 6074</name>
    <dbReference type="NCBI Taxonomy" id="1295534"/>
    <lineage>
        <taxon>Eukaryota</taxon>
        <taxon>Fungi</taxon>
        <taxon>Dikarya</taxon>
        <taxon>Basidiomycota</taxon>
        <taxon>Agaricomycotina</taxon>
        <taxon>Tremellomycetes</taxon>
        <taxon>Tremellales</taxon>
        <taxon>Cryptococcaceae</taxon>
        <taxon>Kwoniella</taxon>
    </lineage>
</organism>
<name>A0AAX4JLU2_9TREE</name>
<dbReference type="RefSeq" id="XP_066072704.1">
    <property type="nucleotide sequence ID" value="XM_066216607.1"/>
</dbReference>
<reference evidence="2 3" key="1">
    <citation type="submission" date="2024-01" db="EMBL/GenBank/DDBJ databases">
        <title>Comparative genomics of Cryptococcus and Kwoniella reveals pathogenesis evolution and contrasting modes of karyotype evolution via chromosome fusion or intercentromeric recombination.</title>
        <authorList>
            <person name="Coelho M.A."/>
            <person name="David-Palma M."/>
            <person name="Shea T."/>
            <person name="Bowers K."/>
            <person name="McGinley-Smith S."/>
            <person name="Mohammad A.W."/>
            <person name="Gnirke A."/>
            <person name="Yurkov A.M."/>
            <person name="Nowrousian M."/>
            <person name="Sun S."/>
            <person name="Cuomo C.A."/>
            <person name="Heitman J."/>
        </authorList>
    </citation>
    <scope>NUCLEOTIDE SEQUENCE [LARGE SCALE GENOMIC DNA]</scope>
    <source>
        <strain evidence="2 3">CBS 6074</strain>
    </source>
</reference>
<feature type="region of interest" description="Disordered" evidence="1">
    <location>
        <begin position="125"/>
        <end position="153"/>
    </location>
</feature>
<dbReference type="GeneID" id="91091483"/>
<dbReference type="Proteomes" id="UP001355207">
    <property type="component" value="Chromosome 1"/>
</dbReference>
<sequence length="153" mass="17304">MPTPNPMEKAFAEINEKFAQQKMQKAKKVADLQLLKTLITEFEEAGSSKPLGLLEIASNWYDIQLAKFALGKITSAHIRSYLGVTSFPSNKDVVKTQYYLLEMKAQQLRGGIFLKDDWSSITNHFNPNRSAPNPELESEDDHPVDDRSSDEDD</sequence>
<dbReference type="EMBL" id="CP144098">
    <property type="protein sequence ID" value="WWC85941.1"/>
    <property type="molecule type" value="Genomic_DNA"/>
</dbReference>
<evidence type="ECO:0000313" key="2">
    <source>
        <dbReference type="EMBL" id="WWC85941.1"/>
    </source>
</evidence>
<evidence type="ECO:0000256" key="1">
    <source>
        <dbReference type="SAM" id="MobiDB-lite"/>
    </source>
</evidence>
<dbReference type="AlphaFoldDB" id="A0AAX4JLU2"/>
<gene>
    <name evidence="2" type="ORF">L201_000811</name>
</gene>
<keyword evidence="3" id="KW-1185">Reference proteome</keyword>
<proteinExistence type="predicted"/>
<accession>A0AAX4JLU2</accession>